<proteinExistence type="predicted"/>
<keyword evidence="3" id="KW-1185">Reference proteome</keyword>
<dbReference type="EMBL" id="JBHSGI010000005">
    <property type="protein sequence ID" value="MFC4668718.1"/>
    <property type="molecule type" value="Genomic_DNA"/>
</dbReference>
<feature type="domain" description="SGNH hydrolase-type esterase" evidence="1">
    <location>
        <begin position="6"/>
        <end position="186"/>
    </location>
</feature>
<comment type="caution">
    <text evidence="2">The sequence shown here is derived from an EMBL/GenBank/DDBJ whole genome shotgun (WGS) entry which is preliminary data.</text>
</comment>
<dbReference type="GO" id="GO:0016787">
    <property type="term" value="F:hydrolase activity"/>
    <property type="evidence" value="ECO:0007669"/>
    <property type="project" value="UniProtKB-KW"/>
</dbReference>
<dbReference type="InterPro" id="IPR013830">
    <property type="entry name" value="SGNH_hydro"/>
</dbReference>
<dbReference type="Gene3D" id="3.40.50.1110">
    <property type="entry name" value="SGNH hydrolase"/>
    <property type="match status" value="1"/>
</dbReference>
<sequence length="215" mass="22715">MKTVMCFGDSNTHGSPPMRDFGPNPRYGRDQRWPGVLAGLLGYGWHVVEEGLGGRTTLRDDPVEGAMRNGLRALPGLLHSHKPLDLVIVMLGTNDVKWSFGMSPYEIGRGADKLLRVIAASECGPGFGAPRMLLIAPPPVSEAGCLAEMYRGGAEKSRRLAAEFEAVARARGAGFLDAGGHAKVSPIDGVHWEAGEHASLAAAVAGKIGEMFGGE</sequence>
<organism evidence="2 3">
    <name type="scientific">Seohaeicola nanhaiensis</name>
    <dbReference type="NCBI Taxonomy" id="1387282"/>
    <lineage>
        <taxon>Bacteria</taxon>
        <taxon>Pseudomonadati</taxon>
        <taxon>Pseudomonadota</taxon>
        <taxon>Alphaproteobacteria</taxon>
        <taxon>Rhodobacterales</taxon>
        <taxon>Roseobacteraceae</taxon>
        <taxon>Seohaeicola</taxon>
    </lineage>
</organism>
<dbReference type="InterPro" id="IPR036514">
    <property type="entry name" value="SGNH_hydro_sf"/>
</dbReference>
<gene>
    <name evidence="2" type="ORF">ACFO5X_09145</name>
</gene>
<protein>
    <submittedName>
        <fullName evidence="2">SGNH/GDSL hydrolase family protein</fullName>
    </submittedName>
</protein>
<name>A0ABV9KFD7_9RHOB</name>
<dbReference type="SUPFAM" id="SSF52266">
    <property type="entry name" value="SGNH hydrolase"/>
    <property type="match status" value="1"/>
</dbReference>
<dbReference type="Pfam" id="PF13472">
    <property type="entry name" value="Lipase_GDSL_2"/>
    <property type="match status" value="1"/>
</dbReference>
<reference evidence="3" key="1">
    <citation type="journal article" date="2019" name="Int. J. Syst. Evol. Microbiol.">
        <title>The Global Catalogue of Microorganisms (GCM) 10K type strain sequencing project: providing services to taxonomists for standard genome sequencing and annotation.</title>
        <authorList>
            <consortium name="The Broad Institute Genomics Platform"/>
            <consortium name="The Broad Institute Genome Sequencing Center for Infectious Disease"/>
            <person name="Wu L."/>
            <person name="Ma J."/>
        </authorList>
    </citation>
    <scope>NUCLEOTIDE SEQUENCE [LARGE SCALE GENOMIC DNA]</scope>
    <source>
        <strain evidence="3">CGMCC 4.7283</strain>
    </source>
</reference>
<evidence type="ECO:0000259" key="1">
    <source>
        <dbReference type="Pfam" id="PF13472"/>
    </source>
</evidence>
<evidence type="ECO:0000313" key="3">
    <source>
        <dbReference type="Proteomes" id="UP001595973"/>
    </source>
</evidence>
<dbReference type="RefSeq" id="WP_380717059.1">
    <property type="nucleotide sequence ID" value="NZ_JBHSGI010000005.1"/>
</dbReference>
<evidence type="ECO:0000313" key="2">
    <source>
        <dbReference type="EMBL" id="MFC4668718.1"/>
    </source>
</evidence>
<accession>A0ABV9KFD7</accession>
<dbReference type="Proteomes" id="UP001595973">
    <property type="component" value="Unassembled WGS sequence"/>
</dbReference>
<keyword evidence="2" id="KW-0378">Hydrolase</keyword>
<dbReference type="CDD" id="cd01839">
    <property type="entry name" value="SGNH_arylesterase_like"/>
    <property type="match status" value="1"/>
</dbReference>